<comment type="caution">
    <text evidence="4">The sequence shown here is derived from an EMBL/GenBank/DDBJ whole genome shotgun (WGS) entry which is preliminary data.</text>
</comment>
<dbReference type="Gene3D" id="3.40.50.150">
    <property type="entry name" value="Vaccinia Virus protein VP39"/>
    <property type="match status" value="1"/>
</dbReference>
<evidence type="ECO:0000256" key="1">
    <source>
        <dbReference type="ARBA" id="ARBA00006969"/>
    </source>
</evidence>
<evidence type="ECO:0000313" key="5">
    <source>
        <dbReference type="Proteomes" id="UP000053621"/>
    </source>
</evidence>
<feature type="compositionally biased region" description="Basic and acidic residues" evidence="3">
    <location>
        <begin position="132"/>
        <end position="150"/>
    </location>
</feature>
<evidence type="ECO:0000313" key="4">
    <source>
        <dbReference type="EMBL" id="POG53904.1"/>
    </source>
</evidence>
<keyword evidence="5" id="KW-1185">Reference proteome</keyword>
<dbReference type="Proteomes" id="UP000053621">
    <property type="component" value="Unassembled WGS sequence"/>
</dbReference>
<feature type="region of interest" description="Disordered" evidence="3">
    <location>
        <begin position="129"/>
        <end position="150"/>
    </location>
</feature>
<accession>A0A2P4NL79</accession>
<sequence>MKKSLRDALVARLSGYDRGVEVGVGREPSVAAALADRGVDVVAVDVHDFPVPDGVSFVRDDVFARADASDLGPYADAGVVYALNVPVELHRPAAEVARRADADFLFTTLGYDEPSIPVARESLPGDTLYVAERGRRGQRARRDEPGRAQE</sequence>
<evidence type="ECO:0000256" key="2">
    <source>
        <dbReference type="HAMAP-Rule" id="MF_00341"/>
    </source>
</evidence>
<name>A0A2P4NL79_9EURY</name>
<dbReference type="OrthoDB" id="59816at2157"/>
<dbReference type="HAMAP" id="MF_00341">
    <property type="entry name" value="UPF0146"/>
    <property type="match status" value="1"/>
</dbReference>
<comment type="similarity">
    <text evidence="1 2">Belongs to the UPF0146 family.</text>
</comment>
<dbReference type="EMBL" id="LOPW02000022">
    <property type="protein sequence ID" value="POG53904.1"/>
    <property type="molecule type" value="Genomic_DNA"/>
</dbReference>
<dbReference type="InterPro" id="IPR005353">
    <property type="entry name" value="UPF0146"/>
</dbReference>
<gene>
    <name evidence="4" type="ORF">AUR65_019255</name>
</gene>
<dbReference type="RefSeq" id="WP_058568706.1">
    <property type="nucleotide sequence ID" value="NZ_LOPW02000022.1"/>
</dbReference>
<dbReference type="Pfam" id="PF03686">
    <property type="entry name" value="UPF0146"/>
    <property type="match status" value="1"/>
</dbReference>
<dbReference type="InterPro" id="IPR029063">
    <property type="entry name" value="SAM-dependent_MTases_sf"/>
</dbReference>
<evidence type="ECO:0000256" key="3">
    <source>
        <dbReference type="SAM" id="MobiDB-lite"/>
    </source>
</evidence>
<proteinExistence type="inferred from homology"/>
<reference evidence="4" key="1">
    <citation type="submission" date="2017-08" db="EMBL/GenBank/DDBJ databases">
        <title>Haloferax marisrubri sp. nov., isolated from the Discovery deep brine-seawater interface in the Red Sea.</title>
        <authorList>
            <person name="Zhang G."/>
            <person name="Stingl U."/>
        </authorList>
    </citation>
    <scope>NUCLEOTIDE SEQUENCE [LARGE SCALE GENOMIC DNA]</scope>
    <source>
        <strain evidence="4">SB3</strain>
    </source>
</reference>
<dbReference type="AlphaFoldDB" id="A0A2P4NL79"/>
<protein>
    <recommendedName>
        <fullName evidence="2">UPF0146 protein AUR65_019255</fullName>
    </recommendedName>
</protein>
<organism evidence="4 5">
    <name type="scientific">Haloferax marisrubri</name>
    <dbReference type="NCBI Taxonomy" id="1544719"/>
    <lineage>
        <taxon>Archaea</taxon>
        <taxon>Methanobacteriati</taxon>
        <taxon>Methanobacteriota</taxon>
        <taxon>Stenosarchaea group</taxon>
        <taxon>Halobacteria</taxon>
        <taxon>Halobacteriales</taxon>
        <taxon>Haloferacaceae</taxon>
        <taxon>Haloferax</taxon>
    </lineage>
</organism>